<organism evidence="1 2">
    <name type="scientific">Dethiosulfovibrio peptidovorans DSM 11002</name>
    <dbReference type="NCBI Taxonomy" id="469381"/>
    <lineage>
        <taxon>Bacteria</taxon>
        <taxon>Thermotogati</taxon>
        <taxon>Synergistota</taxon>
        <taxon>Synergistia</taxon>
        <taxon>Synergistales</taxon>
        <taxon>Dethiosulfovibrionaceae</taxon>
        <taxon>Dethiosulfovibrio</taxon>
    </lineage>
</organism>
<comment type="caution">
    <text evidence="1">The sequence shown here is derived from an EMBL/GenBank/DDBJ whole genome shotgun (WGS) entry which is preliminary data.</text>
</comment>
<evidence type="ECO:0000313" key="1">
    <source>
        <dbReference type="EMBL" id="EFC90407.1"/>
    </source>
</evidence>
<dbReference type="AlphaFoldDB" id="D2Z3V1"/>
<dbReference type="RefSeq" id="WP_005659095.1">
    <property type="nucleotide sequence ID" value="NZ_ABTR02000001.1"/>
</dbReference>
<proteinExistence type="predicted"/>
<name>D2Z3V1_9BACT</name>
<dbReference type="PaxDb" id="469381-Dpep_0375"/>
<protein>
    <submittedName>
        <fullName evidence="1">Uncharacterized protein</fullName>
    </submittedName>
</protein>
<dbReference type="EMBL" id="ABTR02000001">
    <property type="protein sequence ID" value="EFC90407.1"/>
    <property type="molecule type" value="Genomic_DNA"/>
</dbReference>
<dbReference type="Proteomes" id="UP000006427">
    <property type="component" value="Unassembled WGS sequence"/>
</dbReference>
<reference evidence="1 2" key="1">
    <citation type="journal article" date="2010" name="Stand. Genomic Sci.">
        <title>Permanent draft genome sequence of Dethiosulfovibrio peptidovorans type strain (SEBR 4207).</title>
        <authorList>
            <person name="Labutti K."/>
            <person name="Mayilraj S."/>
            <person name="Clum A."/>
            <person name="Lucas S."/>
            <person name="Glavina Del Rio T."/>
            <person name="Nolan M."/>
            <person name="Tice H."/>
            <person name="Cheng J.F."/>
            <person name="Pitluck S."/>
            <person name="Liolios K."/>
            <person name="Ivanova N."/>
            <person name="Mavromatis K."/>
            <person name="Mikhailova N."/>
            <person name="Pati A."/>
            <person name="Goodwin L."/>
            <person name="Chen A."/>
            <person name="Palaniappan K."/>
            <person name="Land M."/>
            <person name="Hauser L."/>
            <person name="Chang Y.J."/>
            <person name="Jeffries C.D."/>
            <person name="Rohde M."/>
            <person name="Spring S."/>
            <person name="Goker M."/>
            <person name="Woyke T."/>
            <person name="Bristow J."/>
            <person name="Eisen J.A."/>
            <person name="Markowitz V."/>
            <person name="Hugenholtz P."/>
            <person name="Kyrpides N.C."/>
            <person name="Klenk H.P."/>
            <person name="Lapidus A."/>
        </authorList>
    </citation>
    <scope>NUCLEOTIDE SEQUENCE [LARGE SCALE GENOMIC DNA]</scope>
    <source>
        <strain evidence="1 2">DSM 11002</strain>
    </source>
</reference>
<dbReference type="STRING" id="469381.Dpep_0375"/>
<gene>
    <name evidence="1" type="ORF">Dpep_0375</name>
</gene>
<sequence>MDDAKKHNLNELIKNILEISQNNPTPTQRLKNILNSMRLPTQSYLGMEEALKNINNSMRLPTQSYLGMEEALKNINNSMRLPTQSYLGMEEALKNINNSMRLPTQSYLGMEEALKSIKNSMKFPMQNYLDMEEMFKNINNNMRLSVQNYLKSIETPNYFQSEKTIKAIFQTQKLNLFLFEKIDPYLKGVTIGPDNLKIKDPTDFICSKLDKNTILNTDIINNFIAQTSSPPTNRLLHMPNASSYIPPKVIRNYSVAPSKKRI</sequence>
<evidence type="ECO:0000313" key="2">
    <source>
        <dbReference type="Proteomes" id="UP000006427"/>
    </source>
</evidence>
<accession>D2Z3V1</accession>
<keyword evidence="2" id="KW-1185">Reference proteome</keyword>